<dbReference type="STRING" id="1051890.A0A3N4M1P5"/>
<dbReference type="InterPro" id="IPR023410">
    <property type="entry name" value="14-3-3_domain"/>
</dbReference>
<name>A0A3N4M1P5_9PEZI</name>
<sequence>MVSEVDQKYLGVFAKQTASKNPELSAALYKVLGLSTLLNRKLHRARKQRKLDPTRPTKSLDLYKHITWMGREGYTIIETILPHVDHFKGLRVLIYKLKASFLHVFVLFEFSPTTKVNVLSSIHARVASNATNAPNKELNYIRPAMEAFKKAYDLAEKSLPGIHPLRLSVIVEYSAFMFDCVKDYEESRRLAKKGVDEALEVVNVIEDDETFDDARDLVGSLAIMAKRVSPAVHQAASHGELKPRSSKTRTKVMYDLEGNELAPLPPS</sequence>
<comment type="similarity">
    <text evidence="1">Belongs to the 14-3-3 family.</text>
</comment>
<evidence type="ECO:0000259" key="2">
    <source>
        <dbReference type="Pfam" id="PF00244"/>
    </source>
</evidence>
<gene>
    <name evidence="3" type="ORF">L211DRAFT_855594</name>
</gene>
<organism evidence="3 4">
    <name type="scientific">Terfezia boudieri ATCC MYA-4762</name>
    <dbReference type="NCBI Taxonomy" id="1051890"/>
    <lineage>
        <taxon>Eukaryota</taxon>
        <taxon>Fungi</taxon>
        <taxon>Dikarya</taxon>
        <taxon>Ascomycota</taxon>
        <taxon>Pezizomycotina</taxon>
        <taxon>Pezizomycetes</taxon>
        <taxon>Pezizales</taxon>
        <taxon>Pezizaceae</taxon>
        <taxon>Terfezia</taxon>
    </lineage>
</organism>
<dbReference type="Proteomes" id="UP000267821">
    <property type="component" value="Unassembled WGS sequence"/>
</dbReference>
<proteinExistence type="inferred from homology"/>
<reference evidence="3 4" key="1">
    <citation type="journal article" date="2018" name="Nat. Ecol. Evol.">
        <title>Pezizomycetes genomes reveal the molecular basis of ectomycorrhizal truffle lifestyle.</title>
        <authorList>
            <person name="Murat C."/>
            <person name="Payen T."/>
            <person name="Noel B."/>
            <person name="Kuo A."/>
            <person name="Morin E."/>
            <person name="Chen J."/>
            <person name="Kohler A."/>
            <person name="Krizsan K."/>
            <person name="Balestrini R."/>
            <person name="Da Silva C."/>
            <person name="Montanini B."/>
            <person name="Hainaut M."/>
            <person name="Levati E."/>
            <person name="Barry K.W."/>
            <person name="Belfiori B."/>
            <person name="Cichocki N."/>
            <person name="Clum A."/>
            <person name="Dockter R.B."/>
            <person name="Fauchery L."/>
            <person name="Guy J."/>
            <person name="Iotti M."/>
            <person name="Le Tacon F."/>
            <person name="Lindquist E.A."/>
            <person name="Lipzen A."/>
            <person name="Malagnac F."/>
            <person name="Mello A."/>
            <person name="Molinier V."/>
            <person name="Miyauchi S."/>
            <person name="Poulain J."/>
            <person name="Riccioni C."/>
            <person name="Rubini A."/>
            <person name="Sitrit Y."/>
            <person name="Splivallo R."/>
            <person name="Traeger S."/>
            <person name="Wang M."/>
            <person name="Zifcakova L."/>
            <person name="Wipf D."/>
            <person name="Zambonelli A."/>
            <person name="Paolocci F."/>
            <person name="Nowrousian M."/>
            <person name="Ottonello S."/>
            <person name="Baldrian P."/>
            <person name="Spatafora J.W."/>
            <person name="Henrissat B."/>
            <person name="Nagy L.G."/>
            <person name="Aury J.M."/>
            <person name="Wincker P."/>
            <person name="Grigoriev I.V."/>
            <person name="Bonfante P."/>
            <person name="Martin F.M."/>
        </authorList>
    </citation>
    <scope>NUCLEOTIDE SEQUENCE [LARGE SCALE GENOMIC DNA]</scope>
    <source>
        <strain evidence="3 4">ATCC MYA-4762</strain>
    </source>
</reference>
<dbReference type="PRINTS" id="PR00305">
    <property type="entry name" value="1433ZETA"/>
</dbReference>
<dbReference type="EMBL" id="ML121530">
    <property type="protein sequence ID" value="RPB27848.1"/>
    <property type="molecule type" value="Genomic_DNA"/>
</dbReference>
<evidence type="ECO:0000313" key="3">
    <source>
        <dbReference type="EMBL" id="RPB27848.1"/>
    </source>
</evidence>
<keyword evidence="4" id="KW-1185">Reference proteome</keyword>
<dbReference type="PANTHER" id="PTHR18860">
    <property type="entry name" value="14-3-3 PROTEIN"/>
    <property type="match status" value="1"/>
</dbReference>
<dbReference type="InterPro" id="IPR036815">
    <property type="entry name" value="14-3-3_dom_sf"/>
</dbReference>
<dbReference type="AlphaFoldDB" id="A0A3N4M1P5"/>
<feature type="domain" description="14-3-3" evidence="2">
    <location>
        <begin position="135"/>
        <end position="218"/>
    </location>
</feature>
<evidence type="ECO:0000313" key="4">
    <source>
        <dbReference type="Proteomes" id="UP000267821"/>
    </source>
</evidence>
<dbReference type="Pfam" id="PF00244">
    <property type="entry name" value="14-3-3"/>
    <property type="match status" value="1"/>
</dbReference>
<accession>A0A3N4M1P5</accession>
<dbReference type="InterPro" id="IPR000308">
    <property type="entry name" value="14-3-3"/>
</dbReference>
<dbReference type="SUPFAM" id="SSF48445">
    <property type="entry name" value="14-3-3 protein"/>
    <property type="match status" value="1"/>
</dbReference>
<evidence type="ECO:0000256" key="1">
    <source>
        <dbReference type="ARBA" id="ARBA00006141"/>
    </source>
</evidence>
<protein>
    <submittedName>
        <fullName evidence="3">14-3-3 protein</fullName>
    </submittedName>
</protein>
<dbReference type="InParanoid" id="A0A3N4M1P5"/>
<dbReference type="OrthoDB" id="5370350at2759"/>
<dbReference type="Gene3D" id="1.20.190.20">
    <property type="entry name" value="14-3-3 domain"/>
    <property type="match status" value="1"/>
</dbReference>